<feature type="compositionally biased region" description="Polar residues" evidence="1">
    <location>
        <begin position="257"/>
        <end position="266"/>
    </location>
</feature>
<dbReference type="OrthoDB" id="5920525at2759"/>
<sequence length="332" mass="37701">MELLMIHWETSDEAVWHTKRNTDFCSFSCKLRISLAYVTAGNVHQRLETSRQLHLSEELDLERLIHASIGYDFYGCFLVKQQEENLTQDLNTGWAGEVSGQKEQTGKIWYLPHHAVYKTVDSEVKCVLVFDGSAKQCGVLLNKCLEMGLNLQADVVRLRVEERDACRFLWSNCSQHTPARVYRLTQECDEGIQRTLSNMHADDLLMSYNEKSEMAELIRRGRCEFITSSAIGRKSLIVQTRVQTFPGRREPTESERTASAVNTGTRVQAPDSPITPSPNGETVNKKPTHKTAAYRCQSNPVSDLKHAVDHQGQKHGKEECLVNEDTLEQEDS</sequence>
<feature type="compositionally biased region" description="Basic and acidic residues" evidence="1">
    <location>
        <begin position="303"/>
        <end position="320"/>
    </location>
</feature>
<protein>
    <submittedName>
        <fullName evidence="2">Uncharacterized protein</fullName>
    </submittedName>
</protein>
<feature type="compositionally biased region" description="Acidic residues" evidence="1">
    <location>
        <begin position="321"/>
        <end position="332"/>
    </location>
</feature>
<name>A0A0V1CAB4_TRIBR</name>
<organism evidence="2 3">
    <name type="scientific">Trichinella britovi</name>
    <name type="common">Parasitic roundworm</name>
    <dbReference type="NCBI Taxonomy" id="45882"/>
    <lineage>
        <taxon>Eukaryota</taxon>
        <taxon>Metazoa</taxon>
        <taxon>Ecdysozoa</taxon>
        <taxon>Nematoda</taxon>
        <taxon>Enoplea</taxon>
        <taxon>Dorylaimia</taxon>
        <taxon>Trichinellida</taxon>
        <taxon>Trichinellidae</taxon>
        <taxon>Trichinella</taxon>
    </lineage>
</organism>
<evidence type="ECO:0000313" key="2">
    <source>
        <dbReference type="EMBL" id="KRY45852.1"/>
    </source>
</evidence>
<gene>
    <name evidence="2" type="ORF">T03_620</name>
</gene>
<proteinExistence type="predicted"/>
<dbReference type="Proteomes" id="UP000054653">
    <property type="component" value="Unassembled WGS sequence"/>
</dbReference>
<accession>A0A0V1CAB4</accession>
<keyword evidence="3" id="KW-1185">Reference proteome</keyword>
<evidence type="ECO:0000313" key="3">
    <source>
        <dbReference type="Proteomes" id="UP000054653"/>
    </source>
</evidence>
<dbReference type="EMBL" id="JYDI01000324">
    <property type="protein sequence ID" value="KRY45852.1"/>
    <property type="molecule type" value="Genomic_DNA"/>
</dbReference>
<feature type="region of interest" description="Disordered" evidence="1">
    <location>
        <begin position="245"/>
        <end position="332"/>
    </location>
</feature>
<reference evidence="2 3" key="1">
    <citation type="submission" date="2015-01" db="EMBL/GenBank/DDBJ databases">
        <title>Evolution of Trichinella species and genotypes.</title>
        <authorList>
            <person name="Korhonen P.K."/>
            <person name="Edoardo P."/>
            <person name="Giuseppe L.R."/>
            <person name="Gasser R.B."/>
        </authorList>
    </citation>
    <scope>NUCLEOTIDE SEQUENCE [LARGE SCALE GENOMIC DNA]</scope>
    <source>
        <strain evidence="2">ISS120</strain>
    </source>
</reference>
<feature type="compositionally biased region" description="Basic and acidic residues" evidence="1">
    <location>
        <begin position="247"/>
        <end position="256"/>
    </location>
</feature>
<comment type="caution">
    <text evidence="2">The sequence shown here is derived from an EMBL/GenBank/DDBJ whole genome shotgun (WGS) entry which is preliminary data.</text>
</comment>
<dbReference type="AlphaFoldDB" id="A0A0V1CAB4"/>
<evidence type="ECO:0000256" key="1">
    <source>
        <dbReference type="SAM" id="MobiDB-lite"/>
    </source>
</evidence>